<dbReference type="InterPro" id="IPR000182">
    <property type="entry name" value="GNAT_dom"/>
</dbReference>
<dbReference type="Gene3D" id="3.40.630.30">
    <property type="match status" value="1"/>
</dbReference>
<proteinExistence type="predicted"/>
<gene>
    <name evidence="2" type="ORF">AVDCRST_MAG14-2060</name>
</gene>
<organism evidence="2">
    <name type="scientific">uncultured Rubrobacteraceae bacterium</name>
    <dbReference type="NCBI Taxonomy" id="349277"/>
    <lineage>
        <taxon>Bacteria</taxon>
        <taxon>Bacillati</taxon>
        <taxon>Actinomycetota</taxon>
        <taxon>Rubrobacteria</taxon>
        <taxon>Rubrobacterales</taxon>
        <taxon>Rubrobacteraceae</taxon>
        <taxon>environmental samples</taxon>
    </lineage>
</organism>
<feature type="domain" description="N-acetyltransferase" evidence="1">
    <location>
        <begin position="118"/>
        <end position="276"/>
    </location>
</feature>
<dbReference type="GO" id="GO:0016747">
    <property type="term" value="F:acyltransferase activity, transferring groups other than amino-acyl groups"/>
    <property type="evidence" value="ECO:0007669"/>
    <property type="project" value="InterPro"/>
</dbReference>
<dbReference type="PROSITE" id="PS51186">
    <property type="entry name" value="GNAT"/>
    <property type="match status" value="1"/>
</dbReference>
<sequence>MQFTHRYKTALPEFARAAEHSVGAIFYPYRVFSEGYAGVLEARARFVEGLLEAGRSLVEGAGQQQSIAAEAYTDLFWAPFRVYGGVASSDELGEDGMSGESDIREEDRMLVLTDGTCVPVRKIRPEDASALQRLVGRLSERTVQLRYFGPMKELSNKQAHHFAEVDGVNRCALVALDPEDEDEIVAVVRYDQETGTDKAEYAALVEDRFQGRGLGIGLTRALIEAARKRGVKAFEALVMPQNKGMIHLLQSLDLLESVRWENGVKHFSINLFPKRAEDC</sequence>
<evidence type="ECO:0000259" key="1">
    <source>
        <dbReference type="PROSITE" id="PS51186"/>
    </source>
</evidence>
<dbReference type="Pfam" id="PF00583">
    <property type="entry name" value="Acetyltransf_1"/>
    <property type="match status" value="1"/>
</dbReference>
<evidence type="ECO:0000313" key="2">
    <source>
        <dbReference type="EMBL" id="CAA9458593.1"/>
    </source>
</evidence>
<dbReference type="InterPro" id="IPR016181">
    <property type="entry name" value="Acyl_CoA_acyltransferase"/>
</dbReference>
<reference evidence="2" key="1">
    <citation type="submission" date="2020-02" db="EMBL/GenBank/DDBJ databases">
        <authorList>
            <person name="Meier V. D."/>
        </authorList>
    </citation>
    <scope>NUCLEOTIDE SEQUENCE</scope>
    <source>
        <strain evidence="2">AVDCRST_MAG14</strain>
    </source>
</reference>
<accession>A0A6J4QY13</accession>
<dbReference type="AlphaFoldDB" id="A0A6J4QY13"/>
<name>A0A6J4QY13_9ACTN</name>
<dbReference type="CDD" id="cd04301">
    <property type="entry name" value="NAT_SF"/>
    <property type="match status" value="1"/>
</dbReference>
<protein>
    <recommendedName>
        <fullName evidence="1">N-acetyltransferase domain-containing protein</fullName>
    </recommendedName>
</protein>
<dbReference type="EMBL" id="CADCVG010000084">
    <property type="protein sequence ID" value="CAA9458593.1"/>
    <property type="molecule type" value="Genomic_DNA"/>
</dbReference>
<dbReference type="SUPFAM" id="SSF55729">
    <property type="entry name" value="Acyl-CoA N-acyltransferases (Nat)"/>
    <property type="match status" value="1"/>
</dbReference>